<evidence type="ECO:0000313" key="3">
    <source>
        <dbReference type="Proteomes" id="UP001281761"/>
    </source>
</evidence>
<protein>
    <submittedName>
        <fullName evidence="2">L-fuco-beta-pyranose dehydrogenase</fullName>
    </submittedName>
</protein>
<feature type="region of interest" description="Disordered" evidence="1">
    <location>
        <begin position="1"/>
        <end position="69"/>
    </location>
</feature>
<dbReference type="Gene3D" id="3.40.50.720">
    <property type="entry name" value="NAD(P)-binding Rossmann-like Domain"/>
    <property type="match status" value="1"/>
</dbReference>
<dbReference type="Pfam" id="PF13561">
    <property type="entry name" value="adh_short_C2"/>
    <property type="match status" value="1"/>
</dbReference>
<dbReference type="PANTHER" id="PTHR43544">
    <property type="entry name" value="SHORT-CHAIN DEHYDROGENASE/REDUCTASE"/>
    <property type="match status" value="1"/>
</dbReference>
<keyword evidence="3" id="KW-1185">Reference proteome</keyword>
<dbReference type="EMBL" id="JARBJD010000116">
    <property type="protein sequence ID" value="KAK2951572.1"/>
    <property type="molecule type" value="Genomic_DNA"/>
</dbReference>
<feature type="region of interest" description="Disordered" evidence="1">
    <location>
        <begin position="161"/>
        <end position="180"/>
    </location>
</feature>
<feature type="region of interest" description="Disordered" evidence="1">
    <location>
        <begin position="189"/>
        <end position="214"/>
    </location>
</feature>
<comment type="caution">
    <text evidence="2">The sequence shown here is derived from an EMBL/GenBank/DDBJ whole genome shotgun (WGS) entry which is preliminary data.</text>
</comment>
<dbReference type="Proteomes" id="UP001281761">
    <property type="component" value="Unassembled WGS sequence"/>
</dbReference>
<dbReference type="PANTHER" id="PTHR43544:SF2">
    <property type="entry name" value="OXIDOREDUCTASE"/>
    <property type="match status" value="1"/>
</dbReference>
<organism evidence="2 3">
    <name type="scientific">Blattamonas nauphoetae</name>
    <dbReference type="NCBI Taxonomy" id="2049346"/>
    <lineage>
        <taxon>Eukaryota</taxon>
        <taxon>Metamonada</taxon>
        <taxon>Preaxostyla</taxon>
        <taxon>Oxymonadida</taxon>
        <taxon>Blattamonas</taxon>
    </lineage>
</organism>
<gene>
    <name evidence="2" type="ORF">BLNAU_13456</name>
</gene>
<dbReference type="InterPro" id="IPR002347">
    <property type="entry name" value="SDR_fam"/>
</dbReference>
<reference evidence="2 3" key="1">
    <citation type="journal article" date="2022" name="bioRxiv">
        <title>Genomics of Preaxostyla Flagellates Illuminates Evolutionary Transitions and the Path Towards Mitochondrial Loss.</title>
        <authorList>
            <person name="Novak L.V.F."/>
            <person name="Treitli S.C."/>
            <person name="Pyrih J."/>
            <person name="Halakuc P."/>
            <person name="Pipaliya S.V."/>
            <person name="Vacek V."/>
            <person name="Brzon O."/>
            <person name="Soukal P."/>
            <person name="Eme L."/>
            <person name="Dacks J.B."/>
            <person name="Karnkowska A."/>
            <person name="Elias M."/>
            <person name="Hampl V."/>
        </authorList>
    </citation>
    <scope>NUCLEOTIDE SEQUENCE [LARGE SCALE GENOMIC DNA]</scope>
    <source>
        <strain evidence="2">NAU3</strain>
        <tissue evidence="2">Gut</tissue>
    </source>
</reference>
<accession>A0ABQ9XJJ8</accession>
<dbReference type="InterPro" id="IPR051468">
    <property type="entry name" value="Fungal_SecMetab_SDRs"/>
</dbReference>
<dbReference type="InterPro" id="IPR036291">
    <property type="entry name" value="NAD(P)-bd_dom_sf"/>
</dbReference>
<proteinExistence type="predicted"/>
<dbReference type="SUPFAM" id="SSF51735">
    <property type="entry name" value="NAD(P)-binding Rossmann-fold domains"/>
    <property type="match status" value="1"/>
</dbReference>
<name>A0ABQ9XJJ8_9EUKA</name>
<sequence length="376" mass="41936">MMSTPFGGQLQFTPSPTDPTTDVEMIATLGSAPKRTSHLPKQILNALKHSKRKNKQKQDEEGEDDDAEEHVFSKKVVLGAQGIRKPQTILTREMLEANNHNLALTNKEDGDNGLFEQKVTEECGRQKRCPVEEVDWQSEKRAMSVVVSEPDEDQLTLPSLFTTRSSHPTSHPSSLSLPPSSALLSQIHLDPTDATPPSLIDTTRRDTDNQPIDTRTHNSWVATIDQVSSVELVEVHLINSFAPFVLISQLEALMAQDQSTDHFVVNVSAMEGKFHRTFKSFNHPHTNMAKASLNMLTRTSASDLARRRIFMNAVDTGWITDEKPLHAAVRAEEGGFSPPLDEVDAMARILDPIFVGVNTGVLHFGKFFKDYFVSEW</sequence>
<evidence type="ECO:0000256" key="1">
    <source>
        <dbReference type="SAM" id="MobiDB-lite"/>
    </source>
</evidence>
<feature type="compositionally biased region" description="Polar residues" evidence="1">
    <location>
        <begin position="10"/>
        <end position="20"/>
    </location>
</feature>
<evidence type="ECO:0000313" key="2">
    <source>
        <dbReference type="EMBL" id="KAK2951572.1"/>
    </source>
</evidence>
<feature type="compositionally biased region" description="Low complexity" evidence="1">
    <location>
        <begin position="165"/>
        <end position="180"/>
    </location>
</feature>